<dbReference type="OrthoDB" id="3694172at2"/>
<proteinExistence type="predicted"/>
<dbReference type="CDD" id="cd00093">
    <property type="entry name" value="HTH_XRE"/>
    <property type="match status" value="1"/>
</dbReference>
<dbReference type="InterPro" id="IPR001387">
    <property type="entry name" value="Cro/C1-type_HTH"/>
</dbReference>
<dbReference type="Gene3D" id="1.10.260.40">
    <property type="entry name" value="lambda repressor-like DNA-binding domains"/>
    <property type="match status" value="1"/>
</dbReference>
<evidence type="ECO:0000259" key="1">
    <source>
        <dbReference type="PROSITE" id="PS50943"/>
    </source>
</evidence>
<evidence type="ECO:0000313" key="2">
    <source>
        <dbReference type="EMBL" id="RYB89096.1"/>
    </source>
</evidence>
<protein>
    <submittedName>
        <fullName evidence="2">XRE family transcriptional regulator</fullName>
    </submittedName>
</protein>
<comment type="caution">
    <text evidence="2">The sequence shown here is derived from an EMBL/GenBank/DDBJ whole genome shotgun (WGS) entry which is preliminary data.</text>
</comment>
<dbReference type="SUPFAM" id="SSF47413">
    <property type="entry name" value="lambda repressor-like DNA-binding domains"/>
    <property type="match status" value="1"/>
</dbReference>
<sequence length="137" mass="14879">MTKHSAFWDDLAGDLEDPGFLREYVAESMRIATIDAIVNALDDAREAAGLSKAELARAIQVEPATIRRLFSSDKTNPTLGTLAEVAAALGLRITVEPMGKDERTQVTGPLLEGRVADPKKLAKHLDTLRTRKTKVPA</sequence>
<evidence type="ECO:0000313" key="3">
    <source>
        <dbReference type="Proteomes" id="UP000291838"/>
    </source>
</evidence>
<gene>
    <name evidence="2" type="ORF">EUA06_17795</name>
</gene>
<dbReference type="Proteomes" id="UP000291838">
    <property type="component" value="Unassembled WGS sequence"/>
</dbReference>
<dbReference type="Pfam" id="PF01381">
    <property type="entry name" value="HTH_3"/>
    <property type="match status" value="1"/>
</dbReference>
<dbReference type="EMBL" id="SDWS01000009">
    <property type="protein sequence ID" value="RYB89096.1"/>
    <property type="molecule type" value="Genomic_DNA"/>
</dbReference>
<feature type="domain" description="HTH cro/C1-type" evidence="1">
    <location>
        <begin position="41"/>
        <end position="96"/>
    </location>
</feature>
<dbReference type="PROSITE" id="PS50943">
    <property type="entry name" value="HTH_CROC1"/>
    <property type="match status" value="1"/>
</dbReference>
<dbReference type="SMART" id="SM00530">
    <property type="entry name" value="HTH_XRE"/>
    <property type="match status" value="1"/>
</dbReference>
<keyword evidence="3" id="KW-1185">Reference proteome</keyword>
<dbReference type="InterPro" id="IPR010982">
    <property type="entry name" value="Lambda_DNA-bd_dom_sf"/>
</dbReference>
<organism evidence="2 3">
    <name type="scientific">Nocardioides glacieisoli</name>
    <dbReference type="NCBI Taxonomy" id="1168730"/>
    <lineage>
        <taxon>Bacteria</taxon>
        <taxon>Bacillati</taxon>
        <taxon>Actinomycetota</taxon>
        <taxon>Actinomycetes</taxon>
        <taxon>Propionibacteriales</taxon>
        <taxon>Nocardioidaceae</taxon>
        <taxon>Nocardioides</taxon>
    </lineage>
</organism>
<accession>A0A4Q2RL92</accession>
<name>A0A4Q2RL92_9ACTN</name>
<dbReference type="AlphaFoldDB" id="A0A4Q2RL92"/>
<dbReference type="GO" id="GO:0003677">
    <property type="term" value="F:DNA binding"/>
    <property type="evidence" value="ECO:0007669"/>
    <property type="project" value="InterPro"/>
</dbReference>
<reference evidence="2 3" key="1">
    <citation type="submission" date="2019-01" db="EMBL/GenBank/DDBJ databases">
        <title>Novel species of Nocardioides.</title>
        <authorList>
            <person name="Liu Q."/>
            <person name="Xin Y.-H."/>
        </authorList>
    </citation>
    <scope>NUCLEOTIDE SEQUENCE [LARGE SCALE GENOMIC DNA]</scope>
    <source>
        <strain evidence="2 3">HLT3-15</strain>
    </source>
</reference>